<dbReference type="InterPro" id="IPR012340">
    <property type="entry name" value="NA-bd_OB-fold"/>
</dbReference>
<dbReference type="Gene3D" id="2.40.50.140">
    <property type="entry name" value="Nucleic acid-binding proteins"/>
    <property type="match status" value="1"/>
</dbReference>
<sequence length="319" mass="36455">MFEPHIRFRDIKPEVDYVAFRARVIVLVRVPTIRRVHSSYNIHMVLMHPFGDEIHAAIYGPIVSFFTGKPPLQFKLVFLFSTLFERASSIYFPSWKLNTNSDLLMIFVHLRIPYLICKHASIWSWILKNVNKAGYYTVMFTIVGISNDTKWYYHECSCKVILVDISSQSSCAVCDVSVSRVVQRFKIPVVCYDSSATMTFYLLDRDARMLLKRSCSDVLSLPSNSSQIDNGNAIICKGKSAFVSYQRRFRRTHVKRNLNKDYDVMLIGESSNSSIVSHSRSNETVTGSNSKDSLATIPNPCDESIGVTHNGRKQFYTVL</sequence>
<evidence type="ECO:0000313" key="2">
    <source>
        <dbReference type="Proteomes" id="UP001372338"/>
    </source>
</evidence>
<dbReference type="AlphaFoldDB" id="A0AAN9FEW6"/>
<reference evidence="1 2" key="1">
    <citation type="submission" date="2024-01" db="EMBL/GenBank/DDBJ databases">
        <title>The genomes of 5 underutilized Papilionoideae crops provide insights into root nodulation and disease resistanc.</title>
        <authorList>
            <person name="Yuan L."/>
        </authorList>
    </citation>
    <scope>NUCLEOTIDE SEQUENCE [LARGE SCALE GENOMIC DNA]</scope>
    <source>
        <strain evidence="1">ZHUSHIDOU_FW_LH</strain>
        <tissue evidence="1">Leaf</tissue>
    </source>
</reference>
<proteinExistence type="predicted"/>
<keyword evidence="2" id="KW-1185">Reference proteome</keyword>
<dbReference type="PANTHER" id="PTHR47165:SF4">
    <property type="entry name" value="OS03G0429900 PROTEIN"/>
    <property type="match status" value="1"/>
</dbReference>
<dbReference type="EMBL" id="JAYWIO010000003">
    <property type="protein sequence ID" value="KAK7274234.1"/>
    <property type="molecule type" value="Genomic_DNA"/>
</dbReference>
<protein>
    <submittedName>
        <fullName evidence="1">Uncharacterized protein</fullName>
    </submittedName>
</protein>
<dbReference type="PANTHER" id="PTHR47165">
    <property type="entry name" value="OS03G0429900 PROTEIN"/>
    <property type="match status" value="1"/>
</dbReference>
<dbReference type="SUPFAM" id="SSF50249">
    <property type="entry name" value="Nucleic acid-binding proteins"/>
    <property type="match status" value="1"/>
</dbReference>
<gene>
    <name evidence="1" type="ORF">RIF29_15315</name>
</gene>
<evidence type="ECO:0000313" key="1">
    <source>
        <dbReference type="EMBL" id="KAK7274234.1"/>
    </source>
</evidence>
<accession>A0AAN9FEW6</accession>
<organism evidence="1 2">
    <name type="scientific">Crotalaria pallida</name>
    <name type="common">Smooth rattlebox</name>
    <name type="synonym">Crotalaria striata</name>
    <dbReference type="NCBI Taxonomy" id="3830"/>
    <lineage>
        <taxon>Eukaryota</taxon>
        <taxon>Viridiplantae</taxon>
        <taxon>Streptophyta</taxon>
        <taxon>Embryophyta</taxon>
        <taxon>Tracheophyta</taxon>
        <taxon>Spermatophyta</taxon>
        <taxon>Magnoliopsida</taxon>
        <taxon>eudicotyledons</taxon>
        <taxon>Gunneridae</taxon>
        <taxon>Pentapetalae</taxon>
        <taxon>rosids</taxon>
        <taxon>fabids</taxon>
        <taxon>Fabales</taxon>
        <taxon>Fabaceae</taxon>
        <taxon>Papilionoideae</taxon>
        <taxon>50 kb inversion clade</taxon>
        <taxon>genistoids sensu lato</taxon>
        <taxon>core genistoids</taxon>
        <taxon>Crotalarieae</taxon>
        <taxon>Crotalaria</taxon>
    </lineage>
</organism>
<name>A0AAN9FEW6_CROPI</name>
<dbReference type="Proteomes" id="UP001372338">
    <property type="component" value="Unassembled WGS sequence"/>
</dbReference>
<comment type="caution">
    <text evidence="1">The sequence shown here is derived from an EMBL/GenBank/DDBJ whole genome shotgun (WGS) entry which is preliminary data.</text>
</comment>